<feature type="region of interest" description="Disordered" evidence="1">
    <location>
        <begin position="287"/>
        <end position="310"/>
    </location>
</feature>
<feature type="domain" description="XdhC Rossmann" evidence="3">
    <location>
        <begin position="127"/>
        <end position="269"/>
    </location>
</feature>
<dbReference type="InterPro" id="IPR052698">
    <property type="entry name" value="MoCofactor_Util/Proc"/>
</dbReference>
<dbReference type="Gene3D" id="3.40.50.720">
    <property type="entry name" value="NAD(P)-binding Rossmann-like Domain"/>
    <property type="match status" value="1"/>
</dbReference>
<dbReference type="InterPro" id="IPR036291">
    <property type="entry name" value="NAD(P)-bd_dom_sf"/>
</dbReference>
<evidence type="ECO:0000256" key="1">
    <source>
        <dbReference type="SAM" id="MobiDB-lite"/>
    </source>
</evidence>
<proteinExistence type="predicted"/>
<accession>A0ABT4YS90</accession>
<dbReference type="RefSeq" id="WP_272136005.1">
    <property type="nucleotide sequence ID" value="NZ_JAQLOI010000001.1"/>
</dbReference>
<feature type="domain" description="XdhC- CoxI" evidence="2">
    <location>
        <begin position="29"/>
        <end position="85"/>
    </location>
</feature>
<dbReference type="PANTHER" id="PTHR30388">
    <property type="entry name" value="ALDEHYDE OXIDOREDUCTASE MOLYBDENUM COFACTOR ASSEMBLY PROTEIN"/>
    <property type="match status" value="1"/>
</dbReference>
<protein>
    <submittedName>
        <fullName evidence="4">Xanthine dehydrogenase accessory protein XdhC</fullName>
    </submittedName>
</protein>
<gene>
    <name evidence="4" type="primary">xdhC</name>
    <name evidence="4" type="ORF">PGX00_10600</name>
</gene>
<evidence type="ECO:0000259" key="3">
    <source>
        <dbReference type="Pfam" id="PF13478"/>
    </source>
</evidence>
<evidence type="ECO:0000313" key="4">
    <source>
        <dbReference type="EMBL" id="MDB1124071.1"/>
    </source>
</evidence>
<dbReference type="EMBL" id="JAQLOI010000001">
    <property type="protein sequence ID" value="MDB1124071.1"/>
    <property type="molecule type" value="Genomic_DNA"/>
</dbReference>
<dbReference type="InterPro" id="IPR003777">
    <property type="entry name" value="XdhC_CoxI"/>
</dbReference>
<sequence length="310" mass="34157">MQVNESNTFNQLTENSTLTWLEACQWLENNGEAYCIATIIAEAGSVPRSSGSKMVVSANGQFDTLGGGNLELQVIGKARARLAETQLSPHKSGVSIERFSLAADLEQCCGGAVQVMLEPINCQQPKVIIYGAGHVSQALCTILKQLPCHVSVIDNRQQWVEQVCAMGIHAYQHDSPVETINDINPNSMLLIMTHDHALDFELTKTALERASFPYIGLIGSKGKKQRFEFRLKEQLSSTSLLENLTCPIGHTDIKGKLPMQVAVSVAAQLMALFDQVKARPTEIKEETLRKEAQWQQANTARKSLKEAQHD</sequence>
<dbReference type="Pfam" id="PF02625">
    <property type="entry name" value="XdhC_CoxI"/>
    <property type="match status" value="1"/>
</dbReference>
<organism evidence="4 5">
    <name type="scientific">Vibrio algarum</name>
    <dbReference type="NCBI Taxonomy" id="3020714"/>
    <lineage>
        <taxon>Bacteria</taxon>
        <taxon>Pseudomonadati</taxon>
        <taxon>Pseudomonadota</taxon>
        <taxon>Gammaproteobacteria</taxon>
        <taxon>Vibrionales</taxon>
        <taxon>Vibrionaceae</taxon>
        <taxon>Vibrio</taxon>
    </lineage>
</organism>
<name>A0ABT4YS90_9VIBR</name>
<dbReference type="Proteomes" id="UP001210678">
    <property type="component" value="Unassembled WGS sequence"/>
</dbReference>
<dbReference type="PANTHER" id="PTHR30388:SF6">
    <property type="entry name" value="XANTHINE DEHYDROGENASE SUBUNIT A-RELATED"/>
    <property type="match status" value="1"/>
</dbReference>
<dbReference type="SUPFAM" id="SSF51735">
    <property type="entry name" value="NAD(P)-binding Rossmann-fold domains"/>
    <property type="match status" value="1"/>
</dbReference>
<evidence type="ECO:0000259" key="2">
    <source>
        <dbReference type="Pfam" id="PF02625"/>
    </source>
</evidence>
<evidence type="ECO:0000313" key="5">
    <source>
        <dbReference type="Proteomes" id="UP001210678"/>
    </source>
</evidence>
<keyword evidence="5" id="KW-1185">Reference proteome</keyword>
<dbReference type="NCBIfam" id="TIGR02964">
    <property type="entry name" value="xanthine_xdhC"/>
    <property type="match status" value="1"/>
</dbReference>
<reference evidence="4 5" key="1">
    <citation type="submission" date="2023-01" db="EMBL/GenBank/DDBJ databases">
        <title>Vibrio sp. KJ40-1 sp.nov, isolated from marine algae.</title>
        <authorList>
            <person name="Butt M."/>
            <person name="Kim J.M.J."/>
            <person name="Jeon C.O.C."/>
        </authorList>
    </citation>
    <scope>NUCLEOTIDE SEQUENCE [LARGE SCALE GENOMIC DNA]</scope>
    <source>
        <strain evidence="4 5">KJ40-1</strain>
    </source>
</reference>
<dbReference type="InterPro" id="IPR027051">
    <property type="entry name" value="XdhC_Rossmann_dom"/>
</dbReference>
<comment type="caution">
    <text evidence="4">The sequence shown here is derived from an EMBL/GenBank/DDBJ whole genome shotgun (WGS) entry which is preliminary data.</text>
</comment>
<dbReference type="Pfam" id="PF13478">
    <property type="entry name" value="XdhC_C"/>
    <property type="match status" value="1"/>
</dbReference>
<dbReference type="InterPro" id="IPR014308">
    <property type="entry name" value="Xanthine_DH_XdhC"/>
</dbReference>